<dbReference type="SUPFAM" id="SSF55073">
    <property type="entry name" value="Nucleotide cyclase"/>
    <property type="match status" value="1"/>
</dbReference>
<dbReference type="InterPro" id="IPR032244">
    <property type="entry name" value="LapD_MoxY_N"/>
</dbReference>
<reference evidence="5 6" key="1">
    <citation type="journal article" date="2017" name="Sci. Rep.">
        <title>Revealing the Saline Adaptation Strategies of the Halophilic Bacterium Halomonas beimenensis through High-throughput Omics and Transposon Mutagenesis Approaches.</title>
        <authorList>
            <person name="Chen Y.H."/>
            <person name="Lin S.S."/>
            <person name="Shyu Y.T."/>
        </authorList>
    </citation>
    <scope>NUCLEOTIDE SEQUENCE [LARGE SCALE GENOMIC DNA]</scope>
    <source>
        <strain evidence="5 6">NTU-111</strain>
    </source>
</reference>
<name>A0A291PAC6_9GAMM</name>
<dbReference type="PANTHER" id="PTHR33121">
    <property type="entry name" value="CYCLIC DI-GMP PHOSPHODIESTERASE PDEF"/>
    <property type="match status" value="1"/>
</dbReference>
<dbReference type="Pfam" id="PF16448">
    <property type="entry name" value="LapD_MoxY_N"/>
    <property type="match status" value="1"/>
</dbReference>
<dbReference type="CDD" id="cd01948">
    <property type="entry name" value="EAL"/>
    <property type="match status" value="1"/>
</dbReference>
<sequence>MSLIKHLWLTVLSILLLTLGGSLAVGLTVLRDYTEQEIRVKNSDNVNALALSMSQLSQDPVSLELLMAAQFDTGHYQLIELRNPEGELIARRKADGTIDGVPSWFIELVRFEVPPSRAVIQSGWQQYGSLTLQSHHSFAYHSLWHGAIRLIAWFGLAAVIGLVLAGWIVHTIRRPLAAVTSQASDIGARRFTSRPEPRTRELRQVVQAMNQLSASVRQMLSDESNKLDRLRRRVQQDEVTGALNRDAFLTQLTTHLESDDERASGCLVLVRLARLTEINQALGRTGTDSLLRALCESLRRLGDTHGGGIVGRLNGSDFALLIPGGEAPEALTSALLGELKALRHGDASAGPGLPSALCHYAPGDPVGELLAGLDGALAAAETQGDLGLQWVEAQRRDLLYTTHAEWRHALLQALSRGARLASFPVLDHNGALIHHESPSRLYLEGEWRAAGTFMPWMSRLELTSQLDLAVTRTAIATIATERRPMAVNLSPASIHDAHFLLELSALLRAHPDEAGRLWLELPESLALRDLESFRSLCRELQPLGCRIGLEHVGSEFTRLGDLQDSGLAYLKIDRSLIRGIDTNPQQQAIVRGMATLCHSLGILAIAEGVGNDLEWETVIDIGLDGVTGPGVRQPDLQMA</sequence>
<dbReference type="InterPro" id="IPR042461">
    <property type="entry name" value="LapD_MoxY_peri_C"/>
</dbReference>
<dbReference type="SUPFAM" id="SSF141868">
    <property type="entry name" value="EAL domain-like"/>
    <property type="match status" value="1"/>
</dbReference>
<accession>A0A291PAC6</accession>
<dbReference type="InterPro" id="IPR003660">
    <property type="entry name" value="HAMP_dom"/>
</dbReference>
<dbReference type="PROSITE" id="PS50883">
    <property type="entry name" value="EAL"/>
    <property type="match status" value="1"/>
</dbReference>
<feature type="transmembrane region" description="Helical" evidence="1">
    <location>
        <begin position="150"/>
        <end position="169"/>
    </location>
</feature>
<dbReference type="Gene3D" id="6.10.340.10">
    <property type="match status" value="1"/>
</dbReference>
<evidence type="ECO:0000256" key="1">
    <source>
        <dbReference type="SAM" id="Phobius"/>
    </source>
</evidence>
<evidence type="ECO:0000313" key="5">
    <source>
        <dbReference type="EMBL" id="ATJ83863.1"/>
    </source>
</evidence>
<keyword evidence="1" id="KW-1133">Transmembrane helix</keyword>
<dbReference type="InterPro" id="IPR035919">
    <property type="entry name" value="EAL_sf"/>
</dbReference>
<dbReference type="AlphaFoldDB" id="A0A291PAC6"/>
<dbReference type="Gene3D" id="3.30.110.200">
    <property type="match status" value="1"/>
</dbReference>
<dbReference type="SMART" id="SM00267">
    <property type="entry name" value="GGDEF"/>
    <property type="match status" value="1"/>
</dbReference>
<dbReference type="Pfam" id="PF00990">
    <property type="entry name" value="GGDEF"/>
    <property type="match status" value="1"/>
</dbReference>
<dbReference type="Pfam" id="PF00672">
    <property type="entry name" value="HAMP"/>
    <property type="match status" value="1"/>
</dbReference>
<evidence type="ECO:0000259" key="2">
    <source>
        <dbReference type="PROSITE" id="PS50883"/>
    </source>
</evidence>
<keyword evidence="1" id="KW-0812">Transmembrane</keyword>
<dbReference type="OrthoDB" id="5894408at2"/>
<dbReference type="InterPro" id="IPR001633">
    <property type="entry name" value="EAL_dom"/>
</dbReference>
<dbReference type="PROSITE" id="PS50885">
    <property type="entry name" value="HAMP"/>
    <property type="match status" value="1"/>
</dbReference>
<dbReference type="Gene3D" id="6.20.270.20">
    <property type="entry name" value="LapD/MoxY periplasmic domain"/>
    <property type="match status" value="1"/>
</dbReference>
<gene>
    <name evidence="5" type="ORF">BEI_2876</name>
</gene>
<dbReference type="Gene3D" id="3.20.20.450">
    <property type="entry name" value="EAL domain"/>
    <property type="match status" value="1"/>
</dbReference>
<dbReference type="KEGG" id="hbe:BEI_2876"/>
<dbReference type="PANTHER" id="PTHR33121:SF23">
    <property type="entry name" value="CYCLIC DI-GMP PHOSPHODIESTERASE PDEB"/>
    <property type="match status" value="1"/>
</dbReference>
<feature type="domain" description="HAMP" evidence="3">
    <location>
        <begin position="170"/>
        <end position="221"/>
    </location>
</feature>
<organism evidence="5 6">
    <name type="scientific">Halomonas beimenensis</name>
    <dbReference type="NCBI Taxonomy" id="475662"/>
    <lineage>
        <taxon>Bacteria</taxon>
        <taxon>Pseudomonadati</taxon>
        <taxon>Pseudomonadota</taxon>
        <taxon>Gammaproteobacteria</taxon>
        <taxon>Oceanospirillales</taxon>
        <taxon>Halomonadaceae</taxon>
        <taxon>Halomonas</taxon>
    </lineage>
</organism>
<feature type="domain" description="GGDEF" evidence="4">
    <location>
        <begin position="263"/>
        <end position="393"/>
    </location>
</feature>
<dbReference type="SMART" id="SM00052">
    <property type="entry name" value="EAL"/>
    <property type="match status" value="1"/>
</dbReference>
<dbReference type="GO" id="GO:0016020">
    <property type="term" value="C:membrane"/>
    <property type="evidence" value="ECO:0007669"/>
    <property type="project" value="InterPro"/>
</dbReference>
<evidence type="ECO:0000259" key="3">
    <source>
        <dbReference type="PROSITE" id="PS50885"/>
    </source>
</evidence>
<dbReference type="Proteomes" id="UP000219993">
    <property type="component" value="Chromosome"/>
</dbReference>
<dbReference type="InterPro" id="IPR029787">
    <property type="entry name" value="Nucleotide_cyclase"/>
</dbReference>
<feature type="domain" description="EAL" evidence="2">
    <location>
        <begin position="399"/>
        <end position="639"/>
    </location>
</feature>
<proteinExistence type="predicted"/>
<dbReference type="RefSeq" id="WP_097790127.1">
    <property type="nucleotide sequence ID" value="NZ_BAAADT010000014.1"/>
</dbReference>
<dbReference type="InterPro" id="IPR050706">
    <property type="entry name" value="Cyclic-di-GMP_PDE-like"/>
</dbReference>
<dbReference type="PROSITE" id="PS50887">
    <property type="entry name" value="GGDEF"/>
    <property type="match status" value="1"/>
</dbReference>
<dbReference type="SMART" id="SM00304">
    <property type="entry name" value="HAMP"/>
    <property type="match status" value="1"/>
</dbReference>
<dbReference type="InterPro" id="IPR043128">
    <property type="entry name" value="Rev_trsase/Diguanyl_cyclase"/>
</dbReference>
<protein>
    <recommendedName>
        <fullName evidence="7">Membrane bound c-di-GMP receptor LapD</fullName>
    </recommendedName>
</protein>
<evidence type="ECO:0000313" key="6">
    <source>
        <dbReference type="Proteomes" id="UP000219993"/>
    </source>
</evidence>
<dbReference type="EMBL" id="CP021435">
    <property type="protein sequence ID" value="ATJ83863.1"/>
    <property type="molecule type" value="Genomic_DNA"/>
</dbReference>
<dbReference type="Gene3D" id="3.30.70.270">
    <property type="match status" value="1"/>
</dbReference>
<keyword evidence="6" id="KW-1185">Reference proteome</keyword>
<dbReference type="GO" id="GO:0007165">
    <property type="term" value="P:signal transduction"/>
    <property type="evidence" value="ECO:0007669"/>
    <property type="project" value="InterPro"/>
</dbReference>
<dbReference type="InterPro" id="IPR000160">
    <property type="entry name" value="GGDEF_dom"/>
</dbReference>
<keyword evidence="1" id="KW-0472">Membrane</keyword>
<evidence type="ECO:0000259" key="4">
    <source>
        <dbReference type="PROSITE" id="PS50887"/>
    </source>
</evidence>
<dbReference type="Pfam" id="PF00563">
    <property type="entry name" value="EAL"/>
    <property type="match status" value="1"/>
</dbReference>
<dbReference type="GO" id="GO:0071111">
    <property type="term" value="F:cyclic-guanylate-specific phosphodiesterase activity"/>
    <property type="evidence" value="ECO:0007669"/>
    <property type="project" value="InterPro"/>
</dbReference>
<evidence type="ECO:0008006" key="7">
    <source>
        <dbReference type="Google" id="ProtNLM"/>
    </source>
</evidence>